<dbReference type="Proteomes" id="UP000663852">
    <property type="component" value="Unassembled WGS sequence"/>
</dbReference>
<dbReference type="AlphaFoldDB" id="A0A815TUR7"/>
<organism evidence="1 2">
    <name type="scientific">Adineta ricciae</name>
    <name type="common">Rotifer</name>
    <dbReference type="NCBI Taxonomy" id="249248"/>
    <lineage>
        <taxon>Eukaryota</taxon>
        <taxon>Metazoa</taxon>
        <taxon>Spiralia</taxon>
        <taxon>Gnathifera</taxon>
        <taxon>Rotifera</taxon>
        <taxon>Eurotatoria</taxon>
        <taxon>Bdelloidea</taxon>
        <taxon>Adinetida</taxon>
        <taxon>Adinetidae</taxon>
        <taxon>Adineta</taxon>
    </lineage>
</organism>
<evidence type="ECO:0000313" key="1">
    <source>
        <dbReference type="EMBL" id="CAF1510873.1"/>
    </source>
</evidence>
<dbReference type="Gene3D" id="3.30.710.10">
    <property type="entry name" value="Potassium Channel Kv1.1, Chain A"/>
    <property type="match status" value="1"/>
</dbReference>
<name>A0A815TUR7_ADIRI</name>
<evidence type="ECO:0008006" key="3">
    <source>
        <dbReference type="Google" id="ProtNLM"/>
    </source>
</evidence>
<proteinExistence type="predicted"/>
<protein>
    <recommendedName>
        <fullName evidence="3">BTB domain-containing protein</fullName>
    </recommendedName>
</protein>
<comment type="caution">
    <text evidence="1">The sequence shown here is derived from an EMBL/GenBank/DDBJ whole genome shotgun (WGS) entry which is preliminary data.</text>
</comment>
<dbReference type="SUPFAM" id="SSF54695">
    <property type="entry name" value="POZ domain"/>
    <property type="match status" value="1"/>
</dbReference>
<evidence type="ECO:0000313" key="2">
    <source>
        <dbReference type="Proteomes" id="UP000663852"/>
    </source>
</evidence>
<accession>A0A815TUR7</accession>
<dbReference type="EMBL" id="CAJNOJ010000693">
    <property type="protein sequence ID" value="CAF1510873.1"/>
    <property type="molecule type" value="Genomic_DNA"/>
</dbReference>
<gene>
    <name evidence="1" type="ORF">EDS130_LOCUS43238</name>
</gene>
<reference evidence="1" key="1">
    <citation type="submission" date="2021-02" db="EMBL/GenBank/DDBJ databases">
        <authorList>
            <person name="Nowell W R."/>
        </authorList>
    </citation>
    <scope>NUCLEOTIDE SEQUENCE</scope>
</reference>
<sequence>MASPHTSNTNTSAVTIITEELQQNIVEKEVSSKKTLDDISNTIVHLNVGGKKISISRKILTMIEGTLLSTIFSDQSSKMLIQDIDGAIFLIMILGYLNIF</sequence>
<dbReference type="InterPro" id="IPR011333">
    <property type="entry name" value="SKP1/BTB/POZ_sf"/>
</dbReference>
<dbReference type="OrthoDB" id="2414723at2759"/>